<evidence type="ECO:0000313" key="2">
    <source>
        <dbReference type="Proteomes" id="UP000000392"/>
    </source>
</evidence>
<dbReference type="KEGG" id="acd:AOLE_00395"/>
<name>A0AAN0UBF3_ACISD</name>
<dbReference type="GeneID" id="9380471"/>
<evidence type="ECO:0000313" key="1">
    <source>
        <dbReference type="EMBL" id="ADI88982.1"/>
    </source>
</evidence>
<accession>A0AAN0UBF3</accession>
<dbReference type="RefSeq" id="WP_013196556.1">
    <property type="nucleotide sequence ID" value="NC_014259.1"/>
</dbReference>
<dbReference type="AlphaFoldDB" id="A0AAN0UBF3"/>
<gene>
    <name evidence="1" type="ordered locus">AOLE_00395</name>
</gene>
<dbReference type="EMBL" id="CP002080">
    <property type="protein sequence ID" value="ADI88982.1"/>
    <property type="molecule type" value="Genomic_DNA"/>
</dbReference>
<organism evidence="1 2">
    <name type="scientific">Acinetobacter oleivorans (strain JCM 16667 / KCTC 23045 / DR1)</name>
    <dbReference type="NCBI Taxonomy" id="436717"/>
    <lineage>
        <taxon>Bacteria</taxon>
        <taxon>Pseudomonadati</taxon>
        <taxon>Pseudomonadota</taxon>
        <taxon>Gammaproteobacteria</taxon>
        <taxon>Moraxellales</taxon>
        <taxon>Moraxellaceae</taxon>
        <taxon>Acinetobacter</taxon>
    </lineage>
</organism>
<dbReference type="Proteomes" id="UP000000392">
    <property type="component" value="Chromosome"/>
</dbReference>
<reference evidence="1 2" key="1">
    <citation type="journal article" date="2010" name="J. Bacteriol.">
        <title>Complete genome sequence of the diesel-degrading Acinetobacter sp. strain DR1.</title>
        <authorList>
            <person name="Jung J."/>
            <person name="Baek J.H."/>
            <person name="Park W."/>
        </authorList>
    </citation>
    <scope>NUCLEOTIDE SEQUENCE [LARGE SCALE GENOMIC DNA]</scope>
    <source>
        <strain evidence="2">JCM 16667 / KCTC 23045 / DR1</strain>
    </source>
</reference>
<sequence length="406" mass="46454">MANGFPEGNFRIVNKETGACISSLYGGQTHGVQDAVTARGETGKLAYSHTNDRLFTVHDKVKNIDEELWYFDSHADGWGRRVNMLYNKVKDIRSSWALGASVETNAIAYKLLDKDLEHFLSLLPKQDEETLAHLKTSDFLDIVGLLETFIHSNGEENIKSELIGKLDETKLNEYLNAVLAHESIRRIEQKFDEYARSPWLFLNIPELKGLSENPFAQKNEQLYKIILAAVQLDVLDQKDWTTRSEFRLHLRHDNIDALLKNMKKESMAELHGKAYKEYENTQDLKKEAVKVLLELRKTLDLHTNEKNMDTVKKILKVSLKSNESFEQLQTALNSTNGKELKPVNWHSGGVFLQGAGRQYQTKWAFEDGYIFVEGQPDAVLTHLWGSSVGISQRSDDQKQRWELKSA</sequence>
<protein>
    <submittedName>
        <fullName evidence="1">Uncharacterized protein</fullName>
    </submittedName>
</protein>
<proteinExistence type="predicted"/>